<gene>
    <name evidence="1" type="ORF">PECUL_23A050059</name>
</gene>
<reference evidence="1" key="1">
    <citation type="submission" date="2022-03" db="EMBL/GenBank/DDBJ databases">
        <authorList>
            <person name="Alioto T."/>
            <person name="Alioto T."/>
            <person name="Gomez Garrido J."/>
        </authorList>
    </citation>
    <scope>NUCLEOTIDE SEQUENCE</scope>
</reference>
<dbReference type="AlphaFoldDB" id="A0AAD1SWV4"/>
<name>A0AAD1SWV4_PELCU</name>
<sequence length="142" mass="16355">MTPWVRPSPSESSLATLLFSIPSHKPCFDPVEHLKSPRAIQPVLFQEVGLSQTPLVTHQIPREKTIIQAKQRSRTGLTKKRSANKLYSIKLPPVPEVTELSFSRNFSFSFFELPEHQNPQQWLQRQRLVHIMMSELLGKTIE</sequence>
<evidence type="ECO:0000313" key="1">
    <source>
        <dbReference type="EMBL" id="CAH2311923.1"/>
    </source>
</evidence>
<proteinExistence type="predicted"/>
<accession>A0AAD1SWV4</accession>
<dbReference type="Proteomes" id="UP001295444">
    <property type="component" value="Chromosome 08"/>
</dbReference>
<dbReference type="EMBL" id="OW240919">
    <property type="protein sequence ID" value="CAH2311923.1"/>
    <property type="molecule type" value="Genomic_DNA"/>
</dbReference>
<evidence type="ECO:0000313" key="2">
    <source>
        <dbReference type="Proteomes" id="UP001295444"/>
    </source>
</evidence>
<protein>
    <submittedName>
        <fullName evidence="1">Uncharacterized protein</fullName>
    </submittedName>
</protein>
<organism evidence="1 2">
    <name type="scientific">Pelobates cultripes</name>
    <name type="common">Western spadefoot toad</name>
    <dbReference type="NCBI Taxonomy" id="61616"/>
    <lineage>
        <taxon>Eukaryota</taxon>
        <taxon>Metazoa</taxon>
        <taxon>Chordata</taxon>
        <taxon>Craniata</taxon>
        <taxon>Vertebrata</taxon>
        <taxon>Euteleostomi</taxon>
        <taxon>Amphibia</taxon>
        <taxon>Batrachia</taxon>
        <taxon>Anura</taxon>
        <taxon>Pelobatoidea</taxon>
        <taxon>Pelobatidae</taxon>
        <taxon>Pelobates</taxon>
    </lineage>
</organism>
<keyword evidence="2" id="KW-1185">Reference proteome</keyword>